<evidence type="ECO:0000256" key="3">
    <source>
        <dbReference type="SAM" id="MobiDB-lite"/>
    </source>
</evidence>
<feature type="compositionally biased region" description="Polar residues" evidence="3">
    <location>
        <begin position="171"/>
        <end position="207"/>
    </location>
</feature>
<feature type="region of interest" description="Disordered" evidence="3">
    <location>
        <begin position="133"/>
        <end position="221"/>
    </location>
</feature>
<proteinExistence type="inferred from homology"/>
<keyword evidence="2" id="KW-0175">Coiled coil</keyword>
<gene>
    <name evidence="4" type="ORF">ONB1V03_LOCUS5940</name>
</gene>
<evidence type="ECO:0000256" key="2">
    <source>
        <dbReference type="SAM" id="Coils"/>
    </source>
</evidence>
<feature type="coiled-coil region" evidence="2">
    <location>
        <begin position="262"/>
        <end position="332"/>
    </location>
</feature>
<evidence type="ECO:0008006" key="6">
    <source>
        <dbReference type="Google" id="ProtNLM"/>
    </source>
</evidence>
<feature type="compositionally biased region" description="Polar residues" evidence="3">
    <location>
        <begin position="547"/>
        <end position="562"/>
    </location>
</feature>
<sequence length="576" mass="65521">METPIGANGVDTASGGVDEDMDDLAADQLVKKLIERKDSQCDQLMSECSDRAKQIRDKINEMLDTRHAMVANAEDGVDGNRDNTSRIDTNSILKLQKELELEISGLNKTSKVCANEDNATNCLVLSNNKSINIPNDKSIKSDDSMDGNVGQSVDTNDVPAADIKSSPPPTTCTANESKANIKSSEKSSNVAKSEANVNNKSNANTASRKPVKNATKSRITPEQLTKKLSTFSTDAERISYLSQNLVEVCEENRSLCQQSKQNEKTTNQLTRERDQIQSEQNRLVLAKARLESLCRELQRQNRLIKDESLLKIKEEEEKRRDIANKFQSTLNEIMSLIGDNQKRNTQLKEENADLAHKLKTLMGHYETWETHTQKIIKQKDLETQLMKAKFTKTDLILNQEKQIFIKEKQQLIQMITDLQKRCADMSQSEVKLRTELGVYTNKYEEFQSVLSKSNEMFSGFKKDMERMSKQIKKLEKETILWKNRWETSNTALLKLSDEKEKRDTEHLKALQKIITLEKLCRAMQEERAILHERLLQADNELDDNSEPDGQTSNTEIALQPQTETDDTKPQVNETAE</sequence>
<protein>
    <recommendedName>
        <fullName evidence="6">Alpha-taxilin</fullName>
    </recommendedName>
</protein>
<organism evidence="4">
    <name type="scientific">Oppiella nova</name>
    <dbReference type="NCBI Taxonomy" id="334625"/>
    <lineage>
        <taxon>Eukaryota</taxon>
        <taxon>Metazoa</taxon>
        <taxon>Ecdysozoa</taxon>
        <taxon>Arthropoda</taxon>
        <taxon>Chelicerata</taxon>
        <taxon>Arachnida</taxon>
        <taxon>Acari</taxon>
        <taxon>Acariformes</taxon>
        <taxon>Sarcoptiformes</taxon>
        <taxon>Oribatida</taxon>
        <taxon>Brachypylina</taxon>
        <taxon>Oppioidea</taxon>
        <taxon>Oppiidae</taxon>
        <taxon>Oppiella</taxon>
    </lineage>
</organism>
<dbReference type="PANTHER" id="PTHR16127:SF13">
    <property type="entry name" value="GH01188P"/>
    <property type="match status" value="1"/>
</dbReference>
<keyword evidence="5" id="KW-1185">Reference proteome</keyword>
<dbReference type="Pfam" id="PF09728">
    <property type="entry name" value="Taxilin"/>
    <property type="match status" value="1"/>
</dbReference>
<feature type="region of interest" description="Disordered" evidence="3">
    <location>
        <begin position="539"/>
        <end position="576"/>
    </location>
</feature>
<reference evidence="4" key="1">
    <citation type="submission" date="2020-11" db="EMBL/GenBank/DDBJ databases">
        <authorList>
            <person name="Tran Van P."/>
        </authorList>
    </citation>
    <scope>NUCLEOTIDE SEQUENCE</scope>
</reference>
<evidence type="ECO:0000313" key="5">
    <source>
        <dbReference type="Proteomes" id="UP000728032"/>
    </source>
</evidence>
<dbReference type="OrthoDB" id="425555at2759"/>
<dbReference type="EMBL" id="CAJPVJ010002542">
    <property type="protein sequence ID" value="CAG2166417.1"/>
    <property type="molecule type" value="Genomic_DNA"/>
</dbReference>
<dbReference type="InterPro" id="IPR026183">
    <property type="entry name" value="Taxilin_fam"/>
</dbReference>
<dbReference type="Proteomes" id="UP000728032">
    <property type="component" value="Unassembled WGS sequence"/>
</dbReference>
<evidence type="ECO:0000256" key="1">
    <source>
        <dbReference type="ARBA" id="ARBA00009550"/>
    </source>
</evidence>
<dbReference type="GO" id="GO:0019905">
    <property type="term" value="F:syntaxin binding"/>
    <property type="evidence" value="ECO:0007669"/>
    <property type="project" value="InterPro"/>
</dbReference>
<accession>A0A7R9LS27</accession>
<feature type="coiled-coil region" evidence="2">
    <location>
        <begin position="457"/>
        <end position="484"/>
    </location>
</feature>
<dbReference type="AlphaFoldDB" id="A0A7R9LS27"/>
<dbReference type="PANTHER" id="PTHR16127">
    <property type="entry name" value="TAXILIN"/>
    <property type="match status" value="1"/>
</dbReference>
<name>A0A7R9LS27_9ACAR</name>
<evidence type="ECO:0000313" key="4">
    <source>
        <dbReference type="EMBL" id="CAD7646851.1"/>
    </source>
</evidence>
<dbReference type="EMBL" id="OC917367">
    <property type="protein sequence ID" value="CAD7646851.1"/>
    <property type="molecule type" value="Genomic_DNA"/>
</dbReference>
<comment type="similarity">
    <text evidence="1">Belongs to the taxilin family.</text>
</comment>